<dbReference type="GeneID" id="18170736"/>
<organism evidence="1 2">
    <name type="scientific">Cordyceps militaris (strain CM01)</name>
    <name type="common">Caterpillar fungus</name>
    <dbReference type="NCBI Taxonomy" id="983644"/>
    <lineage>
        <taxon>Eukaryota</taxon>
        <taxon>Fungi</taxon>
        <taxon>Dikarya</taxon>
        <taxon>Ascomycota</taxon>
        <taxon>Pezizomycotina</taxon>
        <taxon>Sordariomycetes</taxon>
        <taxon>Hypocreomycetidae</taxon>
        <taxon>Hypocreales</taxon>
        <taxon>Cordycipitaceae</taxon>
        <taxon>Cordyceps</taxon>
    </lineage>
</organism>
<reference evidence="1 2" key="1">
    <citation type="journal article" date="2011" name="Genome Biol.">
        <title>Genome sequence of the insect pathogenic fungus Cordyceps militaris, a valued traditional Chinese medicine.</title>
        <authorList>
            <person name="Zheng P."/>
            <person name="Xia Y."/>
            <person name="Xiao G."/>
            <person name="Xiong C."/>
            <person name="Hu X."/>
            <person name="Zhang S."/>
            <person name="Zheng H."/>
            <person name="Huang Y."/>
            <person name="Zhou Y."/>
            <person name="Wang S."/>
            <person name="Zhao G.P."/>
            <person name="Liu X."/>
            <person name="St Leger R.J."/>
            <person name="Wang C."/>
        </authorList>
    </citation>
    <scope>NUCLEOTIDE SEQUENCE [LARGE SCALE GENOMIC DNA]</scope>
    <source>
        <strain evidence="1 2">CM01</strain>
    </source>
</reference>
<keyword evidence="2" id="KW-1185">Reference proteome</keyword>
<sequence>MASGYTIRTRGELDSEAMKPGNASTIFELQGRAASASRWTTGHLVPFRLIALPMKQHLPVLWRTHRQNCPSVDRKEVDVLCGRNPDRLTRRLESDLETVPGGPFWVALAGALRRAAQQEPEAPQSGRRMNPLRNARPSVVSGQLEYFVPSGEMRDDDGLDADESYEYDSYYAHTEDVAVALATRFLSFVLCRCLNQSGYMEVRVRIEPQDDGGICAMELQDKGWQMTFSRVAILEAKRGLGHVARDPATGEFQPVSTNLLPQCLGEAIIAWKSTPKEERNNDVFLLVIVNTFFRLIHFRFGSDYLEYLDAPDPRMQLSIALDQNKDSAVMMESSKWFNLEVPGHRKAAMCHVLALVRWFRIHSLRDRSAEKTESDSSDVSDTDIS</sequence>
<dbReference type="AlphaFoldDB" id="G3JS39"/>
<dbReference type="Proteomes" id="UP000001610">
    <property type="component" value="Unassembled WGS sequence"/>
</dbReference>
<protein>
    <submittedName>
        <fullName evidence="1">Uncharacterized protein</fullName>
    </submittedName>
</protein>
<dbReference type="EMBL" id="JH126405">
    <property type="protein sequence ID" value="EGX88685.1"/>
    <property type="molecule type" value="Genomic_DNA"/>
</dbReference>
<evidence type="ECO:0000313" key="2">
    <source>
        <dbReference type="Proteomes" id="UP000001610"/>
    </source>
</evidence>
<gene>
    <name evidence="1" type="ORF">CCM_08731</name>
</gene>
<dbReference type="OrthoDB" id="4646997at2759"/>
<proteinExistence type="predicted"/>
<dbReference type="VEuPathDB" id="FungiDB:CCM_08731"/>
<dbReference type="InParanoid" id="G3JS39"/>
<dbReference type="KEGG" id="cmt:CCM_08731"/>
<accession>G3JS39</accession>
<dbReference type="OMA" id="GICAMEL"/>
<name>G3JS39_CORMM</name>
<dbReference type="RefSeq" id="XP_006673930.1">
    <property type="nucleotide sequence ID" value="XM_006673867.1"/>
</dbReference>
<dbReference type="HOGENOM" id="CLU_051243_0_0_1"/>
<evidence type="ECO:0000313" key="1">
    <source>
        <dbReference type="EMBL" id="EGX88685.1"/>
    </source>
</evidence>